<feature type="transmembrane region" description="Helical" evidence="1">
    <location>
        <begin position="175"/>
        <end position="193"/>
    </location>
</feature>
<keyword evidence="1" id="KW-1133">Transmembrane helix</keyword>
<accession>A0A2A9NHS1</accession>
<reference evidence="2 3" key="1">
    <citation type="submission" date="2014-02" db="EMBL/GenBank/DDBJ databases">
        <title>Transposable element dynamics among asymbiotic and ectomycorrhizal Amanita fungi.</title>
        <authorList>
            <consortium name="DOE Joint Genome Institute"/>
            <person name="Hess J."/>
            <person name="Skrede I."/>
            <person name="Wolfe B."/>
            <person name="LaButti K."/>
            <person name="Ohm R.A."/>
            <person name="Grigoriev I.V."/>
            <person name="Pringle A."/>
        </authorList>
    </citation>
    <scope>NUCLEOTIDE SEQUENCE [LARGE SCALE GENOMIC DNA]</scope>
    <source>
        <strain evidence="2 3">SKay4041</strain>
    </source>
</reference>
<sequence>MPKPPPMPVSARRGNAMTRLSSLLNLVFIMFNNTLGLGFPNIYRRRTMRAVSADPESRGEGTQFPRFHLNSWKAIRLTAVFILSASSGLLALKVPTPTAQIPDWMTFSPLISIILAIFAFLTSSLFLVRFTEWPEDVHNLTRPLWCIALAMPAIAIAWSCLFFFVAGIVFLVHQVLAGSTAVPGVVSLVLVYGSESFSPP</sequence>
<feature type="transmembrane region" description="Helical" evidence="1">
    <location>
        <begin position="104"/>
        <end position="128"/>
    </location>
</feature>
<evidence type="ECO:0000256" key="1">
    <source>
        <dbReference type="SAM" id="Phobius"/>
    </source>
</evidence>
<organism evidence="2 3">
    <name type="scientific">Amanita thiersii Skay4041</name>
    <dbReference type="NCBI Taxonomy" id="703135"/>
    <lineage>
        <taxon>Eukaryota</taxon>
        <taxon>Fungi</taxon>
        <taxon>Dikarya</taxon>
        <taxon>Basidiomycota</taxon>
        <taxon>Agaricomycotina</taxon>
        <taxon>Agaricomycetes</taxon>
        <taxon>Agaricomycetidae</taxon>
        <taxon>Agaricales</taxon>
        <taxon>Pluteineae</taxon>
        <taxon>Amanitaceae</taxon>
        <taxon>Amanita</taxon>
    </lineage>
</organism>
<keyword evidence="1" id="KW-0472">Membrane</keyword>
<dbReference type="EMBL" id="KZ302047">
    <property type="protein sequence ID" value="PFH48874.1"/>
    <property type="molecule type" value="Genomic_DNA"/>
</dbReference>
<feature type="transmembrane region" description="Helical" evidence="1">
    <location>
        <begin position="74"/>
        <end position="92"/>
    </location>
</feature>
<dbReference type="Proteomes" id="UP000242287">
    <property type="component" value="Unassembled WGS sequence"/>
</dbReference>
<gene>
    <name evidence="2" type="ORF">AMATHDRAFT_5396</name>
</gene>
<evidence type="ECO:0000313" key="2">
    <source>
        <dbReference type="EMBL" id="PFH48874.1"/>
    </source>
</evidence>
<protein>
    <submittedName>
        <fullName evidence="2">Uncharacterized protein</fullName>
    </submittedName>
</protein>
<feature type="transmembrane region" description="Helical" evidence="1">
    <location>
        <begin position="20"/>
        <end position="39"/>
    </location>
</feature>
<keyword evidence="3" id="KW-1185">Reference proteome</keyword>
<dbReference type="AlphaFoldDB" id="A0A2A9NHS1"/>
<proteinExistence type="predicted"/>
<feature type="transmembrane region" description="Helical" evidence="1">
    <location>
        <begin position="144"/>
        <end position="169"/>
    </location>
</feature>
<keyword evidence="1" id="KW-0812">Transmembrane</keyword>
<evidence type="ECO:0000313" key="3">
    <source>
        <dbReference type="Proteomes" id="UP000242287"/>
    </source>
</evidence>
<name>A0A2A9NHS1_9AGAR</name>